<organism evidence="5 6">
    <name type="scientific">Halovivax cerinus</name>
    <dbReference type="NCBI Taxonomy" id="1487865"/>
    <lineage>
        <taxon>Archaea</taxon>
        <taxon>Methanobacteriati</taxon>
        <taxon>Methanobacteriota</taxon>
        <taxon>Stenosarchaea group</taxon>
        <taxon>Halobacteria</taxon>
        <taxon>Halobacteriales</taxon>
        <taxon>Natrialbaceae</taxon>
        <taxon>Halovivax</taxon>
    </lineage>
</organism>
<dbReference type="EMBL" id="JBHSAQ010000001">
    <property type="protein sequence ID" value="MFC3957249.1"/>
    <property type="molecule type" value="Genomic_DNA"/>
</dbReference>
<dbReference type="PANTHER" id="PTHR11772:SF2">
    <property type="entry name" value="ASPARAGINE SYNTHETASE [GLUTAMINE-HYDROLYZING]"/>
    <property type="match status" value="1"/>
</dbReference>
<proteinExistence type="predicted"/>
<dbReference type="InterPro" id="IPR050795">
    <property type="entry name" value="Asn_Synthetase"/>
</dbReference>
<comment type="caution">
    <text evidence="5">The sequence shown here is derived from an EMBL/GenBank/DDBJ whole genome shotgun (WGS) entry which is preliminary data.</text>
</comment>
<name>A0ABD5NJS6_9EURY</name>
<gene>
    <name evidence="5" type="ORF">ACFOUR_02525</name>
</gene>
<evidence type="ECO:0000313" key="6">
    <source>
        <dbReference type="Proteomes" id="UP001595846"/>
    </source>
</evidence>
<evidence type="ECO:0000256" key="3">
    <source>
        <dbReference type="SAM" id="MobiDB-lite"/>
    </source>
</evidence>
<dbReference type="PANTHER" id="PTHR11772">
    <property type="entry name" value="ASPARAGINE SYNTHETASE"/>
    <property type="match status" value="1"/>
</dbReference>
<reference evidence="5 6" key="1">
    <citation type="journal article" date="2019" name="Int. J. Syst. Evol. Microbiol.">
        <title>The Global Catalogue of Microorganisms (GCM) 10K type strain sequencing project: providing services to taxonomists for standard genome sequencing and annotation.</title>
        <authorList>
            <consortium name="The Broad Institute Genomics Platform"/>
            <consortium name="The Broad Institute Genome Sequencing Center for Infectious Disease"/>
            <person name="Wu L."/>
            <person name="Ma J."/>
        </authorList>
    </citation>
    <scope>NUCLEOTIDE SEQUENCE [LARGE SCALE GENOMIC DNA]</scope>
    <source>
        <strain evidence="5 6">IBRC-M 10256</strain>
    </source>
</reference>
<dbReference type="Pfam" id="PF00733">
    <property type="entry name" value="Asn_synthase"/>
    <property type="match status" value="1"/>
</dbReference>
<dbReference type="GO" id="GO:0005524">
    <property type="term" value="F:ATP binding"/>
    <property type="evidence" value="ECO:0007669"/>
    <property type="project" value="UniProtKB-KW"/>
</dbReference>
<protein>
    <submittedName>
        <fullName evidence="5">Asparagine synthase C-terminal domain-containing protein</fullName>
    </submittedName>
</protein>
<feature type="domain" description="Asparagine synthetase" evidence="4">
    <location>
        <begin position="134"/>
        <end position="270"/>
    </location>
</feature>
<accession>A0ABD5NJS6</accession>
<dbReference type="Proteomes" id="UP001595846">
    <property type="component" value="Unassembled WGS sequence"/>
</dbReference>
<evidence type="ECO:0000256" key="2">
    <source>
        <dbReference type="ARBA" id="ARBA00022840"/>
    </source>
</evidence>
<evidence type="ECO:0000256" key="1">
    <source>
        <dbReference type="ARBA" id="ARBA00022741"/>
    </source>
</evidence>
<dbReference type="AlphaFoldDB" id="A0ABD5NJS6"/>
<keyword evidence="6" id="KW-1185">Reference proteome</keyword>
<keyword evidence="2" id="KW-0067">ATP-binding</keyword>
<dbReference type="SUPFAM" id="SSF52402">
    <property type="entry name" value="Adenine nucleotide alpha hydrolases-like"/>
    <property type="match status" value="1"/>
</dbReference>
<evidence type="ECO:0000259" key="4">
    <source>
        <dbReference type="Pfam" id="PF00733"/>
    </source>
</evidence>
<dbReference type="RefSeq" id="WP_256531824.1">
    <property type="nucleotide sequence ID" value="NZ_CP101824.1"/>
</dbReference>
<feature type="region of interest" description="Disordered" evidence="3">
    <location>
        <begin position="95"/>
        <end position="115"/>
    </location>
</feature>
<dbReference type="InterPro" id="IPR001962">
    <property type="entry name" value="Asn_synthase"/>
</dbReference>
<sequence>MTDGLAFGSGDGSRDAVNRALGTGESLPGTGGFAGLIDGHLVRDVLGRVPLFVDGVAMDGSSIDGHVARTSLSRGRTIATDRRSATVDAADWSRRPTALDDPIPVPSGTVDLEPRWTLPEPAPVDDRGRIVNQLDQAITDATRRQATGAVGVAFSGGLDSALLAAHLDAPLYTVGFPDSHDVEAAQAAAEALGRRDDLTVIELSIDDVERAVPIVARAIGRTNAMDVAIATSLYLVADAAASDGAESLVIGQGADELFGGYEKIHRLDHRVESDTKREAVRELLASIPEQLSRDVLAVEAGGVRPVTPYLHDDVVATALRLPAALYGTETTRKRALRHVAREYLPESIADRRKKAFQYGSLVSRELDRLARQAGYKRRMDDHVRRYVESRL</sequence>
<dbReference type="Gene3D" id="3.40.50.620">
    <property type="entry name" value="HUPs"/>
    <property type="match status" value="1"/>
</dbReference>
<keyword evidence="1" id="KW-0547">Nucleotide-binding</keyword>
<dbReference type="CDD" id="cd01991">
    <property type="entry name" value="Asn_synthase_B_C"/>
    <property type="match status" value="1"/>
</dbReference>
<dbReference type="InterPro" id="IPR014729">
    <property type="entry name" value="Rossmann-like_a/b/a_fold"/>
</dbReference>
<evidence type="ECO:0000313" key="5">
    <source>
        <dbReference type="EMBL" id="MFC3957249.1"/>
    </source>
</evidence>
<dbReference type="GeneID" id="73904584"/>